<dbReference type="EMBL" id="FOVP01000004">
    <property type="protein sequence ID" value="SFN54029.1"/>
    <property type="molecule type" value="Genomic_DNA"/>
</dbReference>
<evidence type="ECO:0000313" key="2">
    <source>
        <dbReference type="Proteomes" id="UP000198599"/>
    </source>
</evidence>
<gene>
    <name evidence="1" type="ORF">SAMN04487859_104135</name>
</gene>
<keyword evidence="2" id="KW-1185">Reference proteome</keyword>
<sequence length="157" mass="16213">MVDFAEMKSVKRDFGDHILRAGLLHGPSGFATANTVKAAIANSGANAHAVSIGYKIVDGKETDTLAIRIHVTQKLAASISPKQNLFPKDINGHPTDIIAPFDNFAISGDSGSLVVGKDTAHAVGLYFAGPQSGVYGVANDIGSVLSELEIALVLGSA</sequence>
<evidence type="ECO:0000313" key="1">
    <source>
        <dbReference type="EMBL" id="SFN54029.1"/>
    </source>
</evidence>
<proteinExistence type="predicted"/>
<protein>
    <recommendedName>
        <fullName evidence="3">Trypsin-like peptidase domain-containing protein</fullName>
    </recommendedName>
</protein>
<dbReference type="OrthoDB" id="104542at2"/>
<dbReference type="Proteomes" id="UP000198599">
    <property type="component" value="Unassembled WGS sequence"/>
</dbReference>
<evidence type="ECO:0008006" key="3">
    <source>
        <dbReference type="Google" id="ProtNLM"/>
    </source>
</evidence>
<dbReference type="AlphaFoldDB" id="A0A1I4ZVM1"/>
<dbReference type="STRING" id="1005928.SAMN04487859_104135"/>
<name>A0A1I4ZVM1_9RHOB</name>
<organism evidence="1 2">
    <name type="scientific">Roseovarius lutimaris</name>
    <dbReference type="NCBI Taxonomy" id="1005928"/>
    <lineage>
        <taxon>Bacteria</taxon>
        <taxon>Pseudomonadati</taxon>
        <taxon>Pseudomonadota</taxon>
        <taxon>Alphaproteobacteria</taxon>
        <taxon>Rhodobacterales</taxon>
        <taxon>Roseobacteraceae</taxon>
        <taxon>Roseovarius</taxon>
    </lineage>
</organism>
<accession>A0A1I4ZVM1</accession>
<dbReference type="RefSeq" id="WP_143076301.1">
    <property type="nucleotide sequence ID" value="NZ_FOVP01000004.1"/>
</dbReference>
<reference evidence="2" key="1">
    <citation type="submission" date="2016-10" db="EMBL/GenBank/DDBJ databases">
        <authorList>
            <person name="Varghese N."/>
            <person name="Submissions S."/>
        </authorList>
    </citation>
    <scope>NUCLEOTIDE SEQUENCE [LARGE SCALE GENOMIC DNA]</scope>
    <source>
        <strain evidence="2">DSM 28463</strain>
    </source>
</reference>